<dbReference type="Pfam" id="PF00400">
    <property type="entry name" value="WD40"/>
    <property type="match status" value="7"/>
</dbReference>
<dbReference type="Proteomes" id="UP000044841">
    <property type="component" value="Unassembled WGS sequence"/>
</dbReference>
<dbReference type="SMART" id="SM00320">
    <property type="entry name" value="WD40"/>
    <property type="match status" value="7"/>
</dbReference>
<keyword evidence="7" id="KW-1185">Reference proteome</keyword>
<dbReference type="InterPro" id="IPR015943">
    <property type="entry name" value="WD40/YVTN_repeat-like_dom_sf"/>
</dbReference>
<dbReference type="InterPro" id="IPR011009">
    <property type="entry name" value="Kinase-like_dom_sf"/>
</dbReference>
<feature type="compositionally biased region" description="Polar residues" evidence="4">
    <location>
        <begin position="612"/>
        <end position="624"/>
    </location>
</feature>
<gene>
    <name evidence="6" type="ORF">RSOLAG22IIIB_08231</name>
</gene>
<dbReference type="SUPFAM" id="SSF56112">
    <property type="entry name" value="Protein kinase-like (PK-like)"/>
    <property type="match status" value="1"/>
</dbReference>
<keyword evidence="2" id="KW-0677">Repeat</keyword>
<feature type="region of interest" description="Disordered" evidence="4">
    <location>
        <begin position="594"/>
        <end position="757"/>
    </location>
</feature>
<evidence type="ECO:0000313" key="7">
    <source>
        <dbReference type="Proteomes" id="UP000044841"/>
    </source>
</evidence>
<dbReference type="GO" id="GO:0004672">
    <property type="term" value="F:protein kinase activity"/>
    <property type="evidence" value="ECO:0007669"/>
    <property type="project" value="InterPro"/>
</dbReference>
<name>A0A0K6FRU6_9AGAM</name>
<dbReference type="Gene3D" id="1.10.510.10">
    <property type="entry name" value="Transferase(Phosphotransferase) domain 1"/>
    <property type="match status" value="1"/>
</dbReference>
<dbReference type="CDD" id="cd00200">
    <property type="entry name" value="WD40"/>
    <property type="match status" value="1"/>
</dbReference>
<dbReference type="PROSITE" id="PS50011">
    <property type="entry name" value="PROTEIN_KINASE_DOM"/>
    <property type="match status" value="1"/>
</dbReference>
<feature type="compositionally biased region" description="Acidic residues" evidence="4">
    <location>
        <begin position="744"/>
        <end position="757"/>
    </location>
</feature>
<dbReference type="GO" id="GO:0005524">
    <property type="term" value="F:ATP binding"/>
    <property type="evidence" value="ECO:0007669"/>
    <property type="project" value="InterPro"/>
</dbReference>
<evidence type="ECO:0000256" key="3">
    <source>
        <dbReference type="PROSITE-ProRule" id="PRU00221"/>
    </source>
</evidence>
<dbReference type="InterPro" id="IPR000719">
    <property type="entry name" value="Prot_kinase_dom"/>
</dbReference>
<feature type="repeat" description="WD" evidence="3">
    <location>
        <begin position="4"/>
        <end position="45"/>
    </location>
</feature>
<dbReference type="PROSITE" id="PS50294">
    <property type="entry name" value="WD_REPEATS_REGION"/>
    <property type="match status" value="5"/>
</dbReference>
<protein>
    <submittedName>
        <fullName evidence="6">POC1 centriolar protein homolog A</fullName>
    </submittedName>
</protein>
<dbReference type="InterPro" id="IPR001245">
    <property type="entry name" value="Ser-Thr/Tyr_kinase_cat_dom"/>
</dbReference>
<dbReference type="Pfam" id="PF07714">
    <property type="entry name" value="PK_Tyr_Ser-Thr"/>
    <property type="match status" value="1"/>
</dbReference>
<feature type="compositionally biased region" description="Acidic residues" evidence="4">
    <location>
        <begin position="690"/>
        <end position="714"/>
    </location>
</feature>
<dbReference type="Gene3D" id="2.130.10.10">
    <property type="entry name" value="YVTN repeat-like/Quinoprotein amine dehydrogenase"/>
    <property type="match status" value="3"/>
</dbReference>
<keyword evidence="1 3" id="KW-0853">WD repeat</keyword>
<dbReference type="InterPro" id="IPR019775">
    <property type="entry name" value="WD40_repeat_CS"/>
</dbReference>
<evidence type="ECO:0000313" key="6">
    <source>
        <dbReference type="EMBL" id="CUA68980.1"/>
    </source>
</evidence>
<dbReference type="InterPro" id="IPR036322">
    <property type="entry name" value="WD40_repeat_dom_sf"/>
</dbReference>
<dbReference type="PROSITE" id="PS50082">
    <property type="entry name" value="WD_REPEATS_2"/>
    <property type="match status" value="6"/>
</dbReference>
<dbReference type="InterPro" id="IPR001680">
    <property type="entry name" value="WD40_rpt"/>
</dbReference>
<accession>A0A0K6FRU6</accession>
<sequence length="1338" mass="150144">MIVHEGHTEAVCWVAFSPDGNSLVSGSSDDTIRTWSAHSRDSIGDPFGVSNGWITSVSYSPLGNIIASASADNTIRLWDVNTHQQLGQPIQCNSPIYSIAFSPSAKLIASGCDRNYNPGPCTIQLWDVDKRKAASSPFQGHTQLVLSVQFSPDRSRLVSGSYDKTLRVWDVECGTTIVGPLEGHTRAVRSIALSPDGSQIVSGSVDHTLRLWDTRSGEMIGSLFDGHTKAVNSVDFSPRGTYVVSGGEDNTVRLWDIRRGREVESFKEHTYEVRSVAFSPCGQYVASGSGDCKVIIRNILYDYLDSSGDHGRQIISSELSIRQIFDCLTESGCIDLSSRMDNGQASAMIVSGGGFGDIWKGQLHSGGKVAIKVWRTNTLEQCEYKTVKRAARELFLWSRMDHPNVHRLLGVIMFRGQYLGMVSEWMSNGNLHEYLRKQPSTDRYQLCVNVASGLEYMHRCKTIHGDLKAINVLVSADGTAKLSDFDFSIMSEVGGLVFSETSNSRLGSLRWAAPELLLADVPQRSTQCDVYALGMTFLEIFTGQVPYPDCKQDFTILLNVQKGTLPTRPLERLTDDEKNNMMWQLMLDCWNREPGQRPSSGQVVDADIPYSPRQSNSPTGQYFSPPQHPSPPIRYNTPELPVDDDLLRTPSPGPRRQARRPSSPEELPDIHPDDRREHRFDDLLPRQEFPDLDVDDDLLNLDGDEEPDDDDPFDDFGLPRGHEEPPGEGQQPFALPWENLPGNDPDDPDDPDAEPYEEVDPAEYCAAFQEHPDIRNAYVDVIVQKVLYGVNHRALNHQLKAAQRHLRSNPDIPADGLARMALTIRTVEQRLGLDSSDIITTYTLCPLCERSYHPDYINETDSDTCQNVNCNGVLYDTRILASGQRKRVSRRTFVSASVVGWLRRMLNYPGISELAHHWQTEDHQELVEPLSAEEWFAHLDMDRPLADFTDGLEWCSRAAGMDRVEDEETGEVEDRSLINPQIRLSSIPFGFSLTLSTDWFQPTREGNYSVGACYISLNNLPRHLRFLRENICLVLVMPGPKEPSDYALDQMLAPLIEELLELKQGINMNIRRGLNAPIYEDRVVYAELSQHIADLITRIKVGGGSGLKSELNFCLYCRARLSSLSVPAGYIREELPYRDPDEDLNNAYFWQSLESPQERKAFFDFTGNRFTALHWLPGWHTSTCSPPDAMHLFYLGQVLRFCVATGTLDKRTVTPNEIAFGMGLLEDMCVDYAKKNVPEPPNFHMMMHLQDAILKYGSLYNTHVWGMERANGILSAMSHNGRGGGILEGTLMRGWWGIANLQNLIQMFQSLRNRTRDDDAVLKDLLSALRGGPEHALQ</sequence>
<dbReference type="PROSITE" id="PS00678">
    <property type="entry name" value="WD_REPEATS_1"/>
    <property type="match status" value="4"/>
</dbReference>
<feature type="repeat" description="WD" evidence="3">
    <location>
        <begin position="181"/>
        <end position="222"/>
    </location>
</feature>
<feature type="compositionally biased region" description="Basic and acidic residues" evidence="4">
    <location>
        <begin position="668"/>
        <end position="689"/>
    </location>
</feature>
<reference evidence="6 7" key="1">
    <citation type="submission" date="2015-07" db="EMBL/GenBank/DDBJ databases">
        <authorList>
            <person name="Noorani M."/>
        </authorList>
    </citation>
    <scope>NUCLEOTIDE SEQUENCE [LARGE SCALE GENOMIC DNA]</scope>
    <source>
        <strain evidence="6">BBA 69670</strain>
    </source>
</reference>
<feature type="repeat" description="WD" evidence="3">
    <location>
        <begin position="224"/>
        <end position="265"/>
    </location>
</feature>
<dbReference type="SMART" id="SM00220">
    <property type="entry name" value="S_TKc"/>
    <property type="match status" value="1"/>
</dbReference>
<dbReference type="PANTHER" id="PTHR19848">
    <property type="entry name" value="WD40 REPEAT PROTEIN"/>
    <property type="match status" value="1"/>
</dbReference>
<evidence type="ECO:0000256" key="1">
    <source>
        <dbReference type="ARBA" id="ARBA00022574"/>
    </source>
</evidence>
<dbReference type="InterPro" id="IPR020472">
    <property type="entry name" value="WD40_PAC1"/>
</dbReference>
<dbReference type="PANTHER" id="PTHR19848:SF8">
    <property type="entry name" value="F-BOX AND WD REPEAT DOMAIN CONTAINING 7"/>
    <property type="match status" value="1"/>
</dbReference>
<dbReference type="PRINTS" id="PR00109">
    <property type="entry name" value="TYRKINASE"/>
</dbReference>
<feature type="domain" description="Protein kinase" evidence="5">
    <location>
        <begin position="344"/>
        <end position="611"/>
    </location>
</feature>
<dbReference type="SUPFAM" id="SSF50978">
    <property type="entry name" value="WD40 repeat-like"/>
    <property type="match status" value="1"/>
</dbReference>
<evidence type="ECO:0000256" key="4">
    <source>
        <dbReference type="SAM" id="MobiDB-lite"/>
    </source>
</evidence>
<dbReference type="PRINTS" id="PR00320">
    <property type="entry name" value="GPROTEINBRPT"/>
</dbReference>
<evidence type="ECO:0000259" key="5">
    <source>
        <dbReference type="PROSITE" id="PS50011"/>
    </source>
</evidence>
<proteinExistence type="predicted"/>
<dbReference type="EMBL" id="CYGV01000624">
    <property type="protein sequence ID" value="CUA68980.1"/>
    <property type="molecule type" value="Genomic_DNA"/>
</dbReference>
<evidence type="ECO:0000256" key="2">
    <source>
        <dbReference type="ARBA" id="ARBA00022737"/>
    </source>
</evidence>
<feature type="repeat" description="WD" evidence="3">
    <location>
        <begin position="138"/>
        <end position="179"/>
    </location>
</feature>
<organism evidence="6 7">
    <name type="scientific">Rhizoctonia solani</name>
    <dbReference type="NCBI Taxonomy" id="456999"/>
    <lineage>
        <taxon>Eukaryota</taxon>
        <taxon>Fungi</taxon>
        <taxon>Dikarya</taxon>
        <taxon>Basidiomycota</taxon>
        <taxon>Agaricomycotina</taxon>
        <taxon>Agaricomycetes</taxon>
        <taxon>Cantharellales</taxon>
        <taxon>Ceratobasidiaceae</taxon>
        <taxon>Rhizoctonia</taxon>
    </lineage>
</organism>
<feature type="repeat" description="WD" evidence="3">
    <location>
        <begin position="47"/>
        <end position="88"/>
    </location>
</feature>
<feature type="repeat" description="WD" evidence="3">
    <location>
        <begin position="266"/>
        <end position="299"/>
    </location>
</feature>